<evidence type="ECO:0000313" key="13">
    <source>
        <dbReference type="Proteomes" id="UP000596977"/>
    </source>
</evidence>
<comment type="caution">
    <text evidence="12">The sequence shown here is derived from an EMBL/GenBank/DDBJ whole genome shotgun (WGS) entry which is preliminary data.</text>
</comment>
<dbReference type="AlphaFoldDB" id="A0A916VZK1"/>
<sequence length="316" mass="34210">MSLGLKPEHADAVPSVGPVPPASPKGRELRKEFKRAWRSMVVAKWPVVALFILLCVVIAAVFGPLLAPFDPNRQNIMIRLLDPLQQSGNAFYLLGTDALGRDVFSRLLYGARISLLVGLCAIAVGGTIGVIAGLVSGYFGGWIDDVIMRLGDIQLAFPFILLAIMFLVVLGPGVLNIILVLGIGQWVTYARIVRAQTLSLREKEFVEAARALGDSTPSIIFRTILPNIVAPLTVIASFNVASVILSEAALSFLGLGVPPSVPTWGSMLAESRDQLIANRWWLAFFPGIAIVLTVLSFNIIGDWLRDFLDPRLKTIG</sequence>
<evidence type="ECO:0000256" key="5">
    <source>
        <dbReference type="ARBA" id="ARBA00022856"/>
    </source>
</evidence>
<keyword evidence="5" id="KW-0571">Peptide transport</keyword>
<organism evidence="12 13">
    <name type="scientific">Pelagibacterium lentulum</name>
    <dbReference type="NCBI Taxonomy" id="2029865"/>
    <lineage>
        <taxon>Bacteria</taxon>
        <taxon>Pseudomonadati</taxon>
        <taxon>Pseudomonadota</taxon>
        <taxon>Alphaproteobacteria</taxon>
        <taxon>Hyphomicrobiales</taxon>
        <taxon>Devosiaceae</taxon>
        <taxon>Pelagibacterium</taxon>
    </lineage>
</organism>
<evidence type="ECO:0000256" key="9">
    <source>
        <dbReference type="RuleBase" id="RU363032"/>
    </source>
</evidence>
<gene>
    <name evidence="12" type="ORF">GCM10011499_26690</name>
</gene>
<dbReference type="Pfam" id="PF12911">
    <property type="entry name" value="OppC_N"/>
    <property type="match status" value="1"/>
</dbReference>
<comment type="similarity">
    <text evidence="9">Belongs to the binding-protein-dependent transport system permease family.</text>
</comment>
<keyword evidence="13" id="KW-1185">Reference proteome</keyword>
<feature type="region of interest" description="Disordered" evidence="10">
    <location>
        <begin position="1"/>
        <end position="26"/>
    </location>
</feature>
<feature type="transmembrane region" description="Helical" evidence="9">
    <location>
        <begin position="159"/>
        <end position="184"/>
    </location>
</feature>
<feature type="transmembrane region" description="Helical" evidence="9">
    <location>
        <begin position="47"/>
        <end position="69"/>
    </location>
</feature>
<dbReference type="GO" id="GO:0015031">
    <property type="term" value="P:protein transport"/>
    <property type="evidence" value="ECO:0007669"/>
    <property type="project" value="UniProtKB-KW"/>
</dbReference>
<dbReference type="GO" id="GO:0055085">
    <property type="term" value="P:transmembrane transport"/>
    <property type="evidence" value="ECO:0007669"/>
    <property type="project" value="InterPro"/>
</dbReference>
<dbReference type="RefSeq" id="WP_127072136.1">
    <property type="nucleotide sequence ID" value="NZ_BMKB01000004.1"/>
</dbReference>
<dbReference type="CDD" id="cd06261">
    <property type="entry name" value="TM_PBP2"/>
    <property type="match status" value="1"/>
</dbReference>
<dbReference type="GO" id="GO:0005886">
    <property type="term" value="C:plasma membrane"/>
    <property type="evidence" value="ECO:0007669"/>
    <property type="project" value="UniProtKB-SubCell"/>
</dbReference>
<dbReference type="InterPro" id="IPR025966">
    <property type="entry name" value="OppC_N"/>
</dbReference>
<keyword evidence="8 9" id="KW-0472">Membrane</keyword>
<dbReference type="PROSITE" id="PS50928">
    <property type="entry name" value="ABC_TM1"/>
    <property type="match status" value="1"/>
</dbReference>
<keyword evidence="6" id="KW-0653">Protein transport</keyword>
<evidence type="ECO:0000256" key="3">
    <source>
        <dbReference type="ARBA" id="ARBA00022475"/>
    </source>
</evidence>
<accession>A0A916VZK1</accession>
<evidence type="ECO:0000256" key="4">
    <source>
        <dbReference type="ARBA" id="ARBA00022692"/>
    </source>
</evidence>
<dbReference type="PANTHER" id="PTHR43386:SF1">
    <property type="entry name" value="D,D-DIPEPTIDE TRANSPORT SYSTEM PERMEASE PROTEIN DDPC-RELATED"/>
    <property type="match status" value="1"/>
</dbReference>
<evidence type="ECO:0000256" key="10">
    <source>
        <dbReference type="SAM" id="MobiDB-lite"/>
    </source>
</evidence>
<evidence type="ECO:0000313" key="12">
    <source>
        <dbReference type="EMBL" id="GGA55180.1"/>
    </source>
</evidence>
<feature type="transmembrane region" description="Helical" evidence="9">
    <location>
        <begin position="115"/>
        <end position="139"/>
    </location>
</feature>
<proteinExistence type="inferred from homology"/>
<dbReference type="Pfam" id="PF00528">
    <property type="entry name" value="BPD_transp_1"/>
    <property type="match status" value="1"/>
</dbReference>
<evidence type="ECO:0000256" key="7">
    <source>
        <dbReference type="ARBA" id="ARBA00022989"/>
    </source>
</evidence>
<keyword evidence="3" id="KW-1003">Cell membrane</keyword>
<comment type="subcellular location">
    <subcellularLocation>
        <location evidence="1 9">Cell membrane</location>
        <topology evidence="1 9">Multi-pass membrane protein</topology>
    </subcellularLocation>
</comment>
<feature type="compositionally biased region" description="Basic and acidic residues" evidence="10">
    <location>
        <begin position="1"/>
        <end position="11"/>
    </location>
</feature>
<name>A0A916VZK1_9HYPH</name>
<dbReference type="InterPro" id="IPR035906">
    <property type="entry name" value="MetI-like_sf"/>
</dbReference>
<feature type="domain" description="ABC transmembrane type-1" evidence="11">
    <location>
        <begin position="111"/>
        <end position="301"/>
    </location>
</feature>
<keyword evidence="7 9" id="KW-1133">Transmembrane helix</keyword>
<dbReference type="PANTHER" id="PTHR43386">
    <property type="entry name" value="OLIGOPEPTIDE TRANSPORT SYSTEM PERMEASE PROTEIN APPC"/>
    <property type="match status" value="1"/>
</dbReference>
<protein>
    <submittedName>
        <fullName evidence="12">Peptide ABC transporter permease</fullName>
    </submittedName>
</protein>
<dbReference type="GO" id="GO:0015833">
    <property type="term" value="P:peptide transport"/>
    <property type="evidence" value="ECO:0007669"/>
    <property type="project" value="UniProtKB-KW"/>
</dbReference>
<dbReference type="SUPFAM" id="SSF161098">
    <property type="entry name" value="MetI-like"/>
    <property type="match status" value="1"/>
</dbReference>
<evidence type="ECO:0000256" key="6">
    <source>
        <dbReference type="ARBA" id="ARBA00022927"/>
    </source>
</evidence>
<dbReference type="InterPro" id="IPR000515">
    <property type="entry name" value="MetI-like"/>
</dbReference>
<evidence type="ECO:0000259" key="11">
    <source>
        <dbReference type="PROSITE" id="PS50928"/>
    </source>
</evidence>
<dbReference type="Proteomes" id="UP000596977">
    <property type="component" value="Unassembled WGS sequence"/>
</dbReference>
<dbReference type="InterPro" id="IPR050366">
    <property type="entry name" value="BP-dependent_transpt_permease"/>
</dbReference>
<dbReference type="OrthoDB" id="7265679at2"/>
<evidence type="ECO:0000256" key="8">
    <source>
        <dbReference type="ARBA" id="ARBA00023136"/>
    </source>
</evidence>
<dbReference type="Gene3D" id="1.10.3720.10">
    <property type="entry name" value="MetI-like"/>
    <property type="match status" value="1"/>
</dbReference>
<keyword evidence="2 9" id="KW-0813">Transport</keyword>
<evidence type="ECO:0000256" key="1">
    <source>
        <dbReference type="ARBA" id="ARBA00004651"/>
    </source>
</evidence>
<keyword evidence="4 9" id="KW-0812">Transmembrane</keyword>
<feature type="transmembrane region" description="Helical" evidence="9">
    <location>
        <begin position="280"/>
        <end position="304"/>
    </location>
</feature>
<reference evidence="12 13" key="1">
    <citation type="journal article" date="2014" name="Int. J. Syst. Evol. Microbiol.">
        <title>Complete genome sequence of Corynebacterium casei LMG S-19264T (=DSM 44701T), isolated from a smear-ripened cheese.</title>
        <authorList>
            <consortium name="US DOE Joint Genome Institute (JGI-PGF)"/>
            <person name="Walter F."/>
            <person name="Albersmeier A."/>
            <person name="Kalinowski J."/>
            <person name="Ruckert C."/>
        </authorList>
    </citation>
    <scope>NUCLEOTIDE SEQUENCE [LARGE SCALE GENOMIC DNA]</scope>
    <source>
        <strain evidence="12 13">CGMCC 1.15896</strain>
    </source>
</reference>
<dbReference type="EMBL" id="BMKB01000004">
    <property type="protein sequence ID" value="GGA55180.1"/>
    <property type="molecule type" value="Genomic_DNA"/>
</dbReference>
<evidence type="ECO:0000256" key="2">
    <source>
        <dbReference type="ARBA" id="ARBA00022448"/>
    </source>
</evidence>